<keyword evidence="2" id="KW-0732">Signal</keyword>
<comment type="caution">
    <text evidence="3">The sequence shown here is derived from an EMBL/GenBank/DDBJ whole genome shotgun (WGS) entry which is preliminary data.</text>
</comment>
<gene>
    <name evidence="3" type="ORF">GCM10011503_10870</name>
</gene>
<accession>A0ABQ1JE61</accession>
<feature type="signal peptide" evidence="2">
    <location>
        <begin position="1"/>
        <end position="27"/>
    </location>
</feature>
<feature type="region of interest" description="Disordered" evidence="1">
    <location>
        <begin position="26"/>
        <end position="51"/>
    </location>
</feature>
<dbReference type="EMBL" id="BMKF01000001">
    <property type="protein sequence ID" value="GGB63948.1"/>
    <property type="molecule type" value="Genomic_DNA"/>
</dbReference>
<name>A0ABQ1JE61_9PROT</name>
<evidence type="ECO:0000256" key="2">
    <source>
        <dbReference type="SAM" id="SignalP"/>
    </source>
</evidence>
<evidence type="ECO:0000256" key="1">
    <source>
        <dbReference type="SAM" id="MobiDB-lite"/>
    </source>
</evidence>
<protein>
    <submittedName>
        <fullName evidence="3">Uncharacterized protein</fullName>
    </submittedName>
</protein>
<evidence type="ECO:0000313" key="3">
    <source>
        <dbReference type="EMBL" id="GGB63948.1"/>
    </source>
</evidence>
<reference evidence="4" key="1">
    <citation type="journal article" date="2019" name="Int. J. Syst. Evol. Microbiol.">
        <title>The Global Catalogue of Microorganisms (GCM) 10K type strain sequencing project: providing services to taxonomists for standard genome sequencing and annotation.</title>
        <authorList>
            <consortium name="The Broad Institute Genomics Platform"/>
            <consortium name="The Broad Institute Genome Sequencing Center for Infectious Disease"/>
            <person name="Wu L."/>
            <person name="Ma J."/>
        </authorList>
    </citation>
    <scope>NUCLEOTIDE SEQUENCE [LARGE SCALE GENOMIC DNA]</scope>
    <source>
        <strain evidence="4">CGMCC 1.15928</strain>
    </source>
</reference>
<dbReference type="Proteomes" id="UP000628854">
    <property type="component" value="Unassembled WGS sequence"/>
</dbReference>
<evidence type="ECO:0000313" key="4">
    <source>
        <dbReference type="Proteomes" id="UP000628854"/>
    </source>
</evidence>
<organism evidence="3 4">
    <name type="scientific">Henriciella pelagia</name>
    <dbReference type="NCBI Taxonomy" id="1977912"/>
    <lineage>
        <taxon>Bacteria</taxon>
        <taxon>Pseudomonadati</taxon>
        <taxon>Pseudomonadota</taxon>
        <taxon>Alphaproteobacteria</taxon>
        <taxon>Hyphomonadales</taxon>
        <taxon>Hyphomonadaceae</taxon>
        <taxon>Henriciella</taxon>
    </lineage>
</organism>
<sequence>MKTIATILAVCGVSVCLSTGLAFTSLADSPRQDPSTSDKMPEAVVTPRDDGGIIADVSPEAAAELKAALRKPKETASPGRQNGLPATEPEVFDYNREIDRAKQNGTPQDVRILTLCRDTPTGGKILTPEYLEDRILSLCKVRDFDVESTDTLWRPEISRSTPPPGAGSHGVSAKVAACRAETRKHVITCAKVTDYQNCEPWGCPEIVECDKRLTRCDDHGAPYDRSGTFYCDTRNWRTRDFDLNALLERTCPSD</sequence>
<proteinExistence type="predicted"/>
<dbReference type="RefSeq" id="WP_084391507.1">
    <property type="nucleotide sequence ID" value="NZ_BMKF01000001.1"/>
</dbReference>
<feature type="chain" id="PRO_5046022553" evidence="2">
    <location>
        <begin position="28"/>
        <end position="254"/>
    </location>
</feature>
<keyword evidence="4" id="KW-1185">Reference proteome</keyword>